<dbReference type="RefSeq" id="WP_136926902.1">
    <property type="nucleotide sequence ID" value="NZ_SSMQ01000001.1"/>
</dbReference>
<protein>
    <submittedName>
        <fullName evidence="3">Uncharacterized protein</fullName>
    </submittedName>
</protein>
<dbReference type="OrthoDB" id="52744at2"/>
<evidence type="ECO:0000256" key="2">
    <source>
        <dbReference type="SAM" id="SignalP"/>
    </source>
</evidence>
<dbReference type="EMBL" id="SSMQ01000001">
    <property type="protein sequence ID" value="TKD13086.1"/>
    <property type="molecule type" value="Genomic_DNA"/>
</dbReference>
<sequence>MRTTTFLCTLLTFVALLSGCVITTNNPGSGGNGGDGGNGGQGGGGGPGGSGGNGGGSSDHEATCYEPTAAEGTDSFEATAEANTHTFSFTVPNDAGGGYVEVRGHGKQLFMNILTDKGPDGDITGSSSGEGGVAASRFVATPGMTYLVRLAETSLVTGDPPQMVTYDWKFHSSVDCFEPNDTPAEARGIALDKPLRAHMLAGYVENAWPTYEAHYDYYQVQVDNPGTLRATLNTPIALSLDIYAADGETNVTGALILETEPGSIEAEVDAGTYYVLVHPFASLYYNDFDTGGEPAKNWVTPYELTVTHE</sequence>
<proteinExistence type="predicted"/>
<dbReference type="AlphaFoldDB" id="A0A4U1JK16"/>
<feature type="compositionally biased region" description="Gly residues" evidence="1">
    <location>
        <begin position="29"/>
        <end position="57"/>
    </location>
</feature>
<dbReference type="PROSITE" id="PS51257">
    <property type="entry name" value="PROKAR_LIPOPROTEIN"/>
    <property type="match status" value="1"/>
</dbReference>
<reference evidence="3 4" key="1">
    <citation type="submission" date="2019-04" db="EMBL/GenBank/DDBJ databases">
        <authorList>
            <person name="Li Y."/>
            <person name="Wang J."/>
        </authorList>
    </citation>
    <scope>NUCLEOTIDE SEQUENCE [LARGE SCALE GENOMIC DNA]</scope>
    <source>
        <strain evidence="3 4">DSM 14668</strain>
    </source>
</reference>
<dbReference type="Gene3D" id="2.60.120.380">
    <property type="match status" value="1"/>
</dbReference>
<keyword evidence="2" id="KW-0732">Signal</keyword>
<feature type="region of interest" description="Disordered" evidence="1">
    <location>
        <begin position="29"/>
        <end position="63"/>
    </location>
</feature>
<gene>
    <name evidence="3" type="ORF">E8A74_00585</name>
</gene>
<name>A0A4U1JK16_9BACT</name>
<evidence type="ECO:0000256" key="1">
    <source>
        <dbReference type="SAM" id="MobiDB-lite"/>
    </source>
</evidence>
<accession>A0A4U1JK16</accession>
<feature type="chain" id="PRO_5020910863" evidence="2">
    <location>
        <begin position="24"/>
        <end position="309"/>
    </location>
</feature>
<evidence type="ECO:0000313" key="3">
    <source>
        <dbReference type="EMBL" id="TKD13086.1"/>
    </source>
</evidence>
<evidence type="ECO:0000313" key="4">
    <source>
        <dbReference type="Proteomes" id="UP000309215"/>
    </source>
</evidence>
<feature type="signal peptide" evidence="2">
    <location>
        <begin position="1"/>
        <end position="23"/>
    </location>
</feature>
<dbReference type="SUPFAM" id="SSF89260">
    <property type="entry name" value="Collagen-binding domain"/>
    <property type="match status" value="1"/>
</dbReference>
<organism evidence="3 4">
    <name type="scientific">Polyangium fumosum</name>
    <dbReference type="NCBI Taxonomy" id="889272"/>
    <lineage>
        <taxon>Bacteria</taxon>
        <taxon>Pseudomonadati</taxon>
        <taxon>Myxococcota</taxon>
        <taxon>Polyangia</taxon>
        <taxon>Polyangiales</taxon>
        <taxon>Polyangiaceae</taxon>
        <taxon>Polyangium</taxon>
    </lineage>
</organism>
<keyword evidence="4" id="KW-1185">Reference proteome</keyword>
<comment type="caution">
    <text evidence="3">The sequence shown here is derived from an EMBL/GenBank/DDBJ whole genome shotgun (WGS) entry which is preliminary data.</text>
</comment>
<dbReference type="Proteomes" id="UP000309215">
    <property type="component" value="Unassembled WGS sequence"/>
</dbReference>